<evidence type="ECO:0000256" key="1">
    <source>
        <dbReference type="ARBA" id="ARBA00005622"/>
    </source>
</evidence>
<organism evidence="3 4">
    <name type="scientific">Nothophoma quercina</name>
    <dbReference type="NCBI Taxonomy" id="749835"/>
    <lineage>
        <taxon>Eukaryota</taxon>
        <taxon>Fungi</taxon>
        <taxon>Dikarya</taxon>
        <taxon>Ascomycota</taxon>
        <taxon>Pezizomycotina</taxon>
        <taxon>Dothideomycetes</taxon>
        <taxon>Pleosporomycetidae</taxon>
        <taxon>Pleosporales</taxon>
        <taxon>Pleosporineae</taxon>
        <taxon>Didymellaceae</taxon>
        <taxon>Nothophoma</taxon>
    </lineage>
</organism>
<gene>
    <name evidence="3" type="ORF">SLS59_000622</name>
</gene>
<dbReference type="EMBL" id="JAKIXB020000002">
    <property type="protein sequence ID" value="KAL1610985.1"/>
    <property type="molecule type" value="Genomic_DNA"/>
</dbReference>
<keyword evidence="2" id="KW-0378">Hydrolase</keyword>
<name>A0ABR3S2S0_9PLEO</name>
<evidence type="ECO:0008006" key="5">
    <source>
        <dbReference type="Google" id="ProtNLM"/>
    </source>
</evidence>
<accession>A0ABR3S2S0</accession>
<dbReference type="PANTHER" id="PTHR40841:SF2">
    <property type="entry name" value="SIDEROPHORE-DEGRADING ESTERASE (EUROFUNG)"/>
    <property type="match status" value="1"/>
</dbReference>
<proteinExistence type="inferred from homology"/>
<dbReference type="InterPro" id="IPR052558">
    <property type="entry name" value="Siderophore_Hydrolase_D"/>
</dbReference>
<dbReference type="Proteomes" id="UP001521222">
    <property type="component" value="Unassembled WGS sequence"/>
</dbReference>
<comment type="similarity">
    <text evidence="1">Belongs to the esterase D family.</text>
</comment>
<evidence type="ECO:0000313" key="3">
    <source>
        <dbReference type="EMBL" id="KAL1610985.1"/>
    </source>
</evidence>
<protein>
    <recommendedName>
        <fullName evidence="5">Siderophore esteras-like protein IroE-like protein</fullName>
    </recommendedName>
</protein>
<keyword evidence="4" id="KW-1185">Reference proteome</keyword>
<reference evidence="3 4" key="1">
    <citation type="submission" date="2024-02" db="EMBL/GenBank/DDBJ databases">
        <title>De novo assembly and annotation of 12 fungi associated with fruit tree decline syndrome in Ontario, Canada.</title>
        <authorList>
            <person name="Sulman M."/>
            <person name="Ellouze W."/>
            <person name="Ilyukhin E."/>
        </authorList>
    </citation>
    <scope>NUCLEOTIDE SEQUENCE [LARGE SCALE GENOMIC DNA]</scope>
    <source>
        <strain evidence="3 4">M97-236</strain>
    </source>
</reference>
<dbReference type="InterPro" id="IPR029058">
    <property type="entry name" value="AB_hydrolase_fold"/>
</dbReference>
<evidence type="ECO:0000313" key="4">
    <source>
        <dbReference type="Proteomes" id="UP001521222"/>
    </source>
</evidence>
<dbReference type="InterPro" id="IPR000801">
    <property type="entry name" value="Esterase-like"/>
</dbReference>
<dbReference type="PANTHER" id="PTHR40841">
    <property type="entry name" value="SIDEROPHORE TRIACETYLFUSARININE C ESTERASE"/>
    <property type="match status" value="1"/>
</dbReference>
<dbReference type="Pfam" id="PF00756">
    <property type="entry name" value="Esterase"/>
    <property type="match status" value="1"/>
</dbReference>
<dbReference type="Gene3D" id="3.40.50.1820">
    <property type="entry name" value="alpha/beta hydrolase"/>
    <property type="match status" value="1"/>
</dbReference>
<dbReference type="SUPFAM" id="SSF53474">
    <property type="entry name" value="alpha/beta-Hydrolases"/>
    <property type="match status" value="1"/>
</dbReference>
<evidence type="ECO:0000256" key="2">
    <source>
        <dbReference type="ARBA" id="ARBA00022801"/>
    </source>
</evidence>
<comment type="caution">
    <text evidence="3">The sequence shown here is derived from an EMBL/GenBank/DDBJ whole genome shotgun (WGS) entry which is preliminary data.</text>
</comment>
<sequence length="309" mass="34370">MSTSIGAWTFSPLINSFPSAILPNIGFWSASNGTWEYQIQLSWPLNWTSPNASSTVESLYILDGNAYGLSATEAVRRRRPVEFNQPDMITVSIGYPTTIEDSPYSTSRYSDYQPPVCANCTIPAIPGVPSNADELISFIDTALRPWVRNNVFAGATFDRDALYGHSFAGLFVLYTLTSRPDLFDTFLSASPALDWNSDYVFNYAPFLAPLKNATSSNLPGNATKPAFQLSYGALEQHPKRRRTETDAEWEYRKAFLESLRMTDIVEKLYAELAGAPGLRDIELNVYPNSYHAAVGTVAISDGIDYFLDW</sequence>